<keyword evidence="2" id="KW-1185">Reference proteome</keyword>
<dbReference type="RefSeq" id="WP_344026159.1">
    <property type="nucleotide sequence ID" value="NZ_BAAAJK010000033.1"/>
</dbReference>
<dbReference type="Proteomes" id="UP001501414">
    <property type="component" value="Unassembled WGS sequence"/>
</dbReference>
<dbReference type="Gene3D" id="3.40.50.1820">
    <property type="entry name" value="alpha/beta hydrolase"/>
    <property type="match status" value="1"/>
</dbReference>
<protein>
    <recommendedName>
        <fullName evidence="3">Alpha/beta hydrolase family protein</fullName>
    </recommendedName>
</protein>
<accession>A0ABP4ITW5</accession>
<dbReference type="EMBL" id="BAAAJK010000033">
    <property type="protein sequence ID" value="GAA1396248.1"/>
    <property type="molecule type" value="Genomic_DNA"/>
</dbReference>
<comment type="caution">
    <text evidence="1">The sequence shown here is derived from an EMBL/GenBank/DDBJ whole genome shotgun (WGS) entry which is preliminary data.</text>
</comment>
<evidence type="ECO:0000313" key="2">
    <source>
        <dbReference type="Proteomes" id="UP001501414"/>
    </source>
</evidence>
<dbReference type="InterPro" id="IPR029058">
    <property type="entry name" value="AB_hydrolase_fold"/>
</dbReference>
<organism evidence="1 2">
    <name type="scientific">Pseudonocardia kongjuensis</name>
    <dbReference type="NCBI Taxonomy" id="102227"/>
    <lineage>
        <taxon>Bacteria</taxon>
        <taxon>Bacillati</taxon>
        <taxon>Actinomycetota</taxon>
        <taxon>Actinomycetes</taxon>
        <taxon>Pseudonocardiales</taxon>
        <taxon>Pseudonocardiaceae</taxon>
        <taxon>Pseudonocardia</taxon>
    </lineage>
</organism>
<proteinExistence type="predicted"/>
<evidence type="ECO:0008006" key="3">
    <source>
        <dbReference type="Google" id="ProtNLM"/>
    </source>
</evidence>
<name>A0ABP4ITW5_9PSEU</name>
<reference evidence="2" key="1">
    <citation type="journal article" date="2019" name="Int. J. Syst. Evol. Microbiol.">
        <title>The Global Catalogue of Microorganisms (GCM) 10K type strain sequencing project: providing services to taxonomists for standard genome sequencing and annotation.</title>
        <authorList>
            <consortium name="The Broad Institute Genomics Platform"/>
            <consortium name="The Broad Institute Genome Sequencing Center for Infectious Disease"/>
            <person name="Wu L."/>
            <person name="Ma J."/>
        </authorList>
    </citation>
    <scope>NUCLEOTIDE SEQUENCE [LARGE SCALE GENOMIC DNA]</scope>
    <source>
        <strain evidence="2">JCM 11896</strain>
    </source>
</reference>
<evidence type="ECO:0000313" key="1">
    <source>
        <dbReference type="EMBL" id="GAA1396248.1"/>
    </source>
</evidence>
<gene>
    <name evidence="1" type="ORF">GCM10009613_47200</name>
</gene>
<sequence length="72" mass="7816">MLPNAVLRRWRDTPHRVLVGEHDAMHRHDRIARPVEALMGSGVRVLPGVGEAAVHEAPGAVAEIVRELTAAP</sequence>
<dbReference type="SUPFAM" id="SSF53474">
    <property type="entry name" value="alpha/beta-Hydrolases"/>
    <property type="match status" value="1"/>
</dbReference>